<organism evidence="3 4">
    <name type="scientific">OM182 bacterium BACL3 MAG-120924-bin41</name>
    <dbReference type="NCBI Taxonomy" id="1655632"/>
    <lineage>
        <taxon>Bacteria</taxon>
        <taxon>Pseudomonadati</taxon>
        <taxon>Pseudomonadota</taxon>
        <taxon>Gammaproteobacteria</taxon>
        <taxon>OMG group</taxon>
        <taxon>OM182 clade</taxon>
    </lineage>
</organism>
<dbReference type="InterPro" id="IPR052030">
    <property type="entry name" value="Peptidase_M20/M20A_hydrolases"/>
</dbReference>
<dbReference type="Gene3D" id="3.40.630.10">
    <property type="entry name" value="Zn peptidases"/>
    <property type="match status" value="2"/>
</dbReference>
<dbReference type="GO" id="GO:0016805">
    <property type="term" value="F:dipeptidase activity"/>
    <property type="evidence" value="ECO:0007669"/>
    <property type="project" value="InterPro"/>
</dbReference>
<dbReference type="PIRSF" id="PIRSF037226">
    <property type="entry name" value="Amidohydrolase_ACY1L2_prd"/>
    <property type="match status" value="1"/>
</dbReference>
<reference evidence="3 4" key="1">
    <citation type="submission" date="2015-10" db="EMBL/GenBank/DDBJ databases">
        <title>Metagenome-Assembled Genomes uncover a global brackish microbiome.</title>
        <authorList>
            <person name="Hugerth L.W."/>
            <person name="Larsson J."/>
            <person name="Alneberg J."/>
            <person name="Lindh M.V."/>
            <person name="Legrand C."/>
            <person name="Pinhassi J."/>
            <person name="Andersson A.F."/>
        </authorList>
    </citation>
    <scope>NUCLEOTIDE SEQUENCE [LARGE SCALE GENOMIC DNA]</scope>
    <source>
        <strain evidence="3">BACL3 MAG-120924-bin41</strain>
    </source>
</reference>
<sequence length="459" mass="49325">MQSGLAADFTPTQIDAMKQQIVEAVDDRSKQAQVMNDMIFSFGELGFQEFETSAYITNLLLENGFEVAQGMAGIPTAWMATWGSGEPVIALGSDIDGIPKASQKPGVGYRDPIIEGAPGHGEGHNSGQVVNIIAALTLRDFMLENDIKGTIKIWPGVAEEQLGTKAYYVREGYFEGVDAVLFSHVANNLGTAWGGGRGNGLVSVQYDFEGESAHSAGAPWRGRSAADAVELMNIGMNYRREHLRLSQRIHSVVVDGGDQPNVVPSKASIWYFLREADYPAIKSLWEVGNSMAEGAALMSNTTWSSTVLGTAWPGHFNRPIAESAYGNAQLVGLPEWSDADLTLAKAVQAEIGVAEEGLATELSELRGQANPEDNTGGGSDDIGDISWNVPTIVLRYPSNIPNLPGHNWVNSIAMATPIAHKGIIAGAKVQALTLFDLMIDPELLGSAWEYFDDVQNAEE</sequence>
<dbReference type="GO" id="GO:0005737">
    <property type="term" value="C:cytoplasm"/>
    <property type="evidence" value="ECO:0007669"/>
    <property type="project" value="TreeGrafter"/>
</dbReference>
<name>A0A0R2WPG5_9GAMM</name>
<dbReference type="PANTHER" id="PTHR30575">
    <property type="entry name" value="PEPTIDASE M20"/>
    <property type="match status" value="1"/>
</dbReference>
<feature type="domain" description="Peptidase M20 dimerisation" evidence="2">
    <location>
        <begin position="200"/>
        <end position="277"/>
    </location>
</feature>
<comment type="caution">
    <text evidence="3">The sequence shown here is derived from an EMBL/GenBank/DDBJ whole genome shotgun (WGS) entry which is preliminary data.</text>
</comment>
<protein>
    <recommendedName>
        <fullName evidence="1">Peptidase M20 domain-containing protein 2</fullName>
    </recommendedName>
</protein>
<evidence type="ECO:0000313" key="3">
    <source>
        <dbReference type="EMBL" id="KRP25738.1"/>
    </source>
</evidence>
<evidence type="ECO:0000259" key="2">
    <source>
        <dbReference type="Pfam" id="PF07687"/>
    </source>
</evidence>
<dbReference type="Pfam" id="PF07687">
    <property type="entry name" value="M20_dimer"/>
    <property type="match status" value="1"/>
</dbReference>
<dbReference type="Gene3D" id="3.30.70.360">
    <property type="match status" value="1"/>
</dbReference>
<dbReference type="EMBL" id="LIDJ01000524">
    <property type="protein sequence ID" value="KRP25738.1"/>
    <property type="molecule type" value="Genomic_DNA"/>
</dbReference>
<dbReference type="GO" id="GO:0071713">
    <property type="term" value="F:para-aminobenzoyl-glutamate hydrolase activity"/>
    <property type="evidence" value="ECO:0007669"/>
    <property type="project" value="TreeGrafter"/>
</dbReference>
<dbReference type="InterPro" id="IPR011650">
    <property type="entry name" value="Peptidase_M20_dimer"/>
</dbReference>
<dbReference type="InterPro" id="IPR017144">
    <property type="entry name" value="Xaa-Arg_dipeptidase"/>
</dbReference>
<proteinExistence type="inferred from homology"/>
<evidence type="ECO:0000313" key="4">
    <source>
        <dbReference type="Proteomes" id="UP000052138"/>
    </source>
</evidence>
<evidence type="ECO:0000256" key="1">
    <source>
        <dbReference type="PIRNR" id="PIRNR037226"/>
    </source>
</evidence>
<accession>A0A0R2WPG5</accession>
<dbReference type="Proteomes" id="UP000052138">
    <property type="component" value="Unassembled WGS sequence"/>
</dbReference>
<keyword evidence="3" id="KW-0378">Hydrolase</keyword>
<comment type="similarity">
    <text evidence="1">Belongs to the peptidase M20A family.</text>
</comment>
<gene>
    <name evidence="3" type="ORF">ABS30_10660</name>
</gene>
<dbReference type="GO" id="GO:0046657">
    <property type="term" value="P:folic acid catabolic process"/>
    <property type="evidence" value="ECO:0007669"/>
    <property type="project" value="TreeGrafter"/>
</dbReference>
<dbReference type="InterPro" id="IPR036264">
    <property type="entry name" value="Bact_exopeptidase_dim_dom"/>
</dbReference>
<dbReference type="AlphaFoldDB" id="A0A0R2WPG5"/>
<feature type="non-terminal residue" evidence="3">
    <location>
        <position position="459"/>
    </location>
</feature>
<dbReference type="SUPFAM" id="SSF55031">
    <property type="entry name" value="Bacterial exopeptidase dimerisation domain"/>
    <property type="match status" value="1"/>
</dbReference>
<dbReference type="PANTHER" id="PTHR30575:SF0">
    <property type="entry name" value="XAA-ARG DIPEPTIDASE"/>
    <property type="match status" value="1"/>
</dbReference>
<dbReference type="SUPFAM" id="SSF53187">
    <property type="entry name" value="Zn-dependent exopeptidases"/>
    <property type="match status" value="1"/>
</dbReference>